<dbReference type="InterPro" id="IPR014777">
    <property type="entry name" value="4pyrrole_Mease_sub1"/>
</dbReference>
<dbReference type="GO" id="GO:0046026">
    <property type="term" value="F:precorrin-4 C11-methyltransferase activity"/>
    <property type="evidence" value="ECO:0007669"/>
    <property type="project" value="UniProtKB-EC"/>
</dbReference>
<dbReference type="GO" id="GO:0032259">
    <property type="term" value="P:methylation"/>
    <property type="evidence" value="ECO:0007669"/>
    <property type="project" value="UniProtKB-KW"/>
</dbReference>
<evidence type="ECO:0000256" key="6">
    <source>
        <dbReference type="ARBA" id="ARBA00022691"/>
    </source>
</evidence>
<organism evidence="8 9">
    <name type="scientific">Syntrophothermus lipocalidus (strain DSM 12680 / TGB-C1)</name>
    <dbReference type="NCBI Taxonomy" id="643648"/>
    <lineage>
        <taxon>Bacteria</taxon>
        <taxon>Bacillati</taxon>
        <taxon>Bacillota</taxon>
        <taxon>Clostridia</taxon>
        <taxon>Eubacteriales</taxon>
        <taxon>Syntrophomonadaceae</taxon>
        <taxon>Syntrophothermus</taxon>
    </lineage>
</organism>
<keyword evidence="9" id="KW-1185">Reference proteome</keyword>
<evidence type="ECO:0000256" key="2">
    <source>
        <dbReference type="ARBA" id="ARBA00005879"/>
    </source>
</evidence>
<protein>
    <submittedName>
        <fullName evidence="8">Precorrin-4 C11-methyltransferase</fullName>
        <ecNumber evidence="8">2.1.1.133</ecNumber>
    </submittedName>
</protein>
<dbReference type="UniPathway" id="UPA00148"/>
<dbReference type="InterPro" id="IPR000878">
    <property type="entry name" value="4pyrrol_Mease"/>
</dbReference>
<evidence type="ECO:0000256" key="4">
    <source>
        <dbReference type="ARBA" id="ARBA00022603"/>
    </source>
</evidence>
<comment type="pathway">
    <text evidence="1">Cofactor biosynthesis; adenosylcobalamin biosynthesis.</text>
</comment>
<dbReference type="KEGG" id="slp:Slip_0923"/>
<gene>
    <name evidence="8" type="ordered locus">Slip_0923</name>
</gene>
<dbReference type="InterPro" id="IPR014776">
    <property type="entry name" value="4pyrrole_Mease_sub2"/>
</dbReference>
<keyword evidence="6" id="KW-0949">S-adenosyl-L-methionine</keyword>
<dbReference type="Gene3D" id="3.30.950.10">
    <property type="entry name" value="Methyltransferase, Cobalt-precorrin-4 Transmethylase, Domain 2"/>
    <property type="match status" value="1"/>
</dbReference>
<comment type="similarity">
    <text evidence="2">Belongs to the precorrin methyltransferase family.</text>
</comment>
<dbReference type="Proteomes" id="UP000000378">
    <property type="component" value="Chromosome"/>
</dbReference>
<dbReference type="GO" id="GO:0009236">
    <property type="term" value="P:cobalamin biosynthetic process"/>
    <property type="evidence" value="ECO:0007669"/>
    <property type="project" value="UniProtKB-UniPathway"/>
</dbReference>
<dbReference type="HOGENOM" id="CLU_011276_7_1_9"/>
<keyword evidence="3" id="KW-0169">Cobalamin biosynthesis</keyword>
<dbReference type="EC" id="2.1.1.133" evidence="8"/>
<dbReference type="InterPro" id="IPR050161">
    <property type="entry name" value="Siro_Cobalamin_biosynth"/>
</dbReference>
<name>D7CLW8_SYNLT</name>
<dbReference type="OrthoDB" id="9815856at2"/>
<dbReference type="PANTHER" id="PTHR45790">
    <property type="entry name" value="SIROHEME SYNTHASE-RELATED"/>
    <property type="match status" value="1"/>
</dbReference>
<evidence type="ECO:0000259" key="7">
    <source>
        <dbReference type="Pfam" id="PF00590"/>
    </source>
</evidence>
<dbReference type="Gene3D" id="3.40.1010.10">
    <property type="entry name" value="Cobalt-precorrin-4 Transmethylase, Domain 1"/>
    <property type="match status" value="1"/>
</dbReference>
<evidence type="ECO:0000313" key="9">
    <source>
        <dbReference type="Proteomes" id="UP000000378"/>
    </source>
</evidence>
<keyword evidence="4 8" id="KW-0489">Methyltransferase</keyword>
<dbReference type="NCBIfam" id="TIGR01465">
    <property type="entry name" value="cobM_cbiF"/>
    <property type="match status" value="1"/>
</dbReference>
<dbReference type="EMBL" id="CP002048">
    <property type="protein sequence ID" value="ADI01703.1"/>
    <property type="molecule type" value="Genomic_DNA"/>
</dbReference>
<evidence type="ECO:0000256" key="3">
    <source>
        <dbReference type="ARBA" id="ARBA00022573"/>
    </source>
</evidence>
<dbReference type="eggNOG" id="COG2875">
    <property type="taxonomic scope" value="Bacteria"/>
</dbReference>
<dbReference type="RefSeq" id="WP_013175105.1">
    <property type="nucleotide sequence ID" value="NC_014220.1"/>
</dbReference>
<dbReference type="PROSITE" id="PS00839">
    <property type="entry name" value="SUMT_1"/>
    <property type="match status" value="1"/>
</dbReference>
<dbReference type="PANTHER" id="PTHR45790:SF4">
    <property type="entry name" value="COBALT-PRECORRIN-4 C(11)-METHYLTRANSFERASE"/>
    <property type="match status" value="1"/>
</dbReference>
<evidence type="ECO:0000256" key="1">
    <source>
        <dbReference type="ARBA" id="ARBA00004953"/>
    </source>
</evidence>
<keyword evidence="5 8" id="KW-0808">Transferase</keyword>
<evidence type="ECO:0000256" key="5">
    <source>
        <dbReference type="ARBA" id="ARBA00022679"/>
    </source>
</evidence>
<dbReference type="SUPFAM" id="SSF53790">
    <property type="entry name" value="Tetrapyrrole methylase"/>
    <property type="match status" value="1"/>
</dbReference>
<feature type="domain" description="Tetrapyrrole methylase" evidence="7">
    <location>
        <begin position="5"/>
        <end position="210"/>
    </location>
</feature>
<dbReference type="STRING" id="643648.Slip_0923"/>
<reference evidence="8 9" key="2">
    <citation type="journal article" date="2010" name="Stand. Genomic Sci.">
        <title>Complete genome sequence of Syntrophothermus lipocalidus type strain (TGB-C1).</title>
        <authorList>
            <person name="Djao O.D."/>
            <person name="Zhang X."/>
            <person name="Lucas S."/>
            <person name="Lapidus A."/>
            <person name="Del Rio T.G."/>
            <person name="Nolan M."/>
            <person name="Tice H."/>
            <person name="Cheng J.F."/>
            <person name="Han C."/>
            <person name="Tapia R."/>
            <person name="Goodwin L."/>
            <person name="Pitluck S."/>
            <person name="Liolios K."/>
            <person name="Ivanova N."/>
            <person name="Mavromatis K."/>
            <person name="Mikhailova N."/>
            <person name="Ovchinnikova G."/>
            <person name="Pati A."/>
            <person name="Brambilla E."/>
            <person name="Chen A."/>
            <person name="Palaniappan K."/>
            <person name="Land M."/>
            <person name="Hauser L."/>
            <person name="Chang Y.J."/>
            <person name="Jeffries C.D."/>
            <person name="Rohde M."/>
            <person name="Sikorski J."/>
            <person name="Spring S."/>
            <person name="Goker M."/>
            <person name="Detter J.C."/>
            <person name="Woyke T."/>
            <person name="Bristow J."/>
            <person name="Eisen J.A."/>
            <person name="Markowitz V."/>
            <person name="Hugenholtz P."/>
            <person name="Kyrpides N.C."/>
            <person name="Klenk H.P."/>
        </authorList>
    </citation>
    <scope>NUCLEOTIDE SEQUENCE [LARGE SCALE GENOMIC DNA]</scope>
    <source>
        <strain evidence="9">DSM 12680 / TGB-C1</strain>
    </source>
</reference>
<reference evidence="9" key="1">
    <citation type="journal article" date="2010" name="Stand. Genomic Sci.">
        <title>Complete genome sequence of Syntrophothermus lipocalidus type strain (TGB-C1T).</title>
        <authorList>
            <consortium name="US DOE Joint Genome Institute (JGI-PGF)"/>
            <person name="Djao O."/>
            <person name="Zhang X."/>
            <person name="Lucas S."/>
            <person name="Lapidus A."/>
            <person name="Glavina Del Rio T."/>
            <person name="Nolan M."/>
            <person name="Tice H."/>
            <person name="Cheng J."/>
            <person name="Han C."/>
            <person name="Tapia R."/>
            <person name="Goodwin L."/>
            <person name="Pitluck S."/>
            <person name="Liolios K."/>
            <person name="Ivanova N."/>
            <person name="Mavromatis K."/>
            <person name="Mikhailova N."/>
            <person name="Ovchinnikova G."/>
            <person name="Pati A."/>
            <person name="Brambilla E."/>
            <person name="Chen A."/>
            <person name="Palaniappan K."/>
            <person name="Land M."/>
            <person name="Hauser L."/>
            <person name="Chang Y."/>
            <person name="Jeffries C."/>
            <person name="Rohde M."/>
            <person name="Sikorski J."/>
            <person name="Spring S."/>
            <person name="Goker M."/>
            <person name="Detter J."/>
            <person name="Woyke T."/>
            <person name="Bristow J."/>
            <person name="Eisen J."/>
            <person name="Markowitz V."/>
            <person name="Hugenholtz P."/>
            <person name="Kyrpides N."/>
            <person name="Klenk H."/>
        </authorList>
    </citation>
    <scope>NUCLEOTIDE SEQUENCE [LARGE SCALE GENOMIC DNA]</scope>
    <source>
        <strain evidence="9">DSM 12680 / TGB-C1</strain>
    </source>
</reference>
<dbReference type="InterPro" id="IPR003043">
    <property type="entry name" value="Uropor_MeTrfase_CS"/>
</dbReference>
<evidence type="ECO:0000313" key="8">
    <source>
        <dbReference type="EMBL" id="ADI01703.1"/>
    </source>
</evidence>
<proteinExistence type="inferred from homology"/>
<dbReference type="AlphaFoldDB" id="D7CLW8"/>
<dbReference type="CDD" id="cd11641">
    <property type="entry name" value="Precorrin-4_C11-MT"/>
    <property type="match status" value="1"/>
</dbReference>
<sequence>MKLGKVYFVGAGPGDPELITVKGKKIIEQADVIVYAGSLVNPSVLADRKPASIVYNSAHMTLEEIILVMEQAVKKGSVVARVHTGDPSIFGAIREQIECLRERGIPFEVVPGVSSFLGAAAVMNLEYTVPGVSQTVILTRKEGRTPVPPGQSLAELATHRASTVIFLSTAMIDEVVQELTKGYPLSTPAAVVYRATWQDELIIRGTLADIATRVADSGIEKTALILVGDFLGDYYGRSELYHPGFTHGFRRSKSTPEGNEA</sequence>
<dbReference type="Pfam" id="PF00590">
    <property type="entry name" value="TP_methylase"/>
    <property type="match status" value="1"/>
</dbReference>
<dbReference type="InterPro" id="IPR035996">
    <property type="entry name" value="4pyrrol_Methylase_sf"/>
</dbReference>
<accession>D7CLW8</accession>
<dbReference type="InterPro" id="IPR006362">
    <property type="entry name" value="Cbl_synth_CobM/CibF"/>
</dbReference>